<feature type="domain" description="Serine aminopeptidase S33" evidence="2">
    <location>
        <begin position="188"/>
        <end position="291"/>
    </location>
</feature>
<keyword evidence="1" id="KW-0732">Signal</keyword>
<reference evidence="4 5" key="1">
    <citation type="submission" date="2019-07" db="EMBL/GenBank/DDBJ databases">
        <authorList>
            <person name="Kim J."/>
        </authorList>
    </citation>
    <scope>NUCLEOTIDE SEQUENCE [LARGE SCALE GENOMIC DNA]</scope>
    <source>
        <strain evidence="5">dk17</strain>
    </source>
</reference>
<dbReference type="InterPro" id="IPR029058">
    <property type="entry name" value="AB_hydrolase_fold"/>
</dbReference>
<feature type="signal peptide" evidence="1">
    <location>
        <begin position="1"/>
        <end position="20"/>
    </location>
</feature>
<dbReference type="InterPro" id="IPR024981">
    <property type="entry name" value="DUF3887"/>
</dbReference>
<sequence>MMKRVFIMLMCLCVSASAWSQTPPAVYATVANKFKALYNNNQPDSIFAMFSPEMKASLPLDKFKPTTIQLKSQLGNLTQTDFVKYNAPLAIYKAVFEKATFLLNISLNAQNKLTGLILSPYVESTKSIEIDPSLIESPVQLKNFTGTISGTLTMPKNANGKLPVVLIIAGSGPTDRDGNSPKLGLNGNTYKMLANELGKNGIATVRYDKRMVGQSVSVAKEKEIRFEDYVDDAVGLVKMLSEDDRFSKVIVLGHSEGSLIGLLTIRGQAAKGFISVAGAGRPADQIVMEQVKATQPAFIFDQYKRMQDSLRKGKFTDNIDPKLYPIARPDIQPYLMSWFRYDPIREMKKVKIPTLILQGTTDIQVPVTDAEKLKKANSAATLVIVPGMNHILKEAPADQAQNAATYSQSNLPIKPEVTAAIVDFVKRIN</sequence>
<dbReference type="Gene3D" id="3.40.50.1820">
    <property type="entry name" value="alpha/beta hydrolase"/>
    <property type="match status" value="1"/>
</dbReference>
<dbReference type="InterPro" id="IPR022742">
    <property type="entry name" value="Hydrolase_4"/>
</dbReference>
<evidence type="ECO:0000256" key="1">
    <source>
        <dbReference type="SAM" id="SignalP"/>
    </source>
</evidence>
<evidence type="ECO:0000313" key="5">
    <source>
        <dbReference type="Proteomes" id="UP000320042"/>
    </source>
</evidence>
<evidence type="ECO:0000259" key="2">
    <source>
        <dbReference type="Pfam" id="PF12146"/>
    </source>
</evidence>
<name>A0A563U7Z1_9SPHI</name>
<organism evidence="4 5">
    <name type="scientific">Mucilaginibacter pallidiroseus</name>
    <dbReference type="NCBI Taxonomy" id="2599295"/>
    <lineage>
        <taxon>Bacteria</taxon>
        <taxon>Pseudomonadati</taxon>
        <taxon>Bacteroidota</taxon>
        <taxon>Sphingobacteriia</taxon>
        <taxon>Sphingobacteriales</taxon>
        <taxon>Sphingobacteriaceae</taxon>
        <taxon>Mucilaginibacter</taxon>
    </lineage>
</organism>
<evidence type="ECO:0000313" key="4">
    <source>
        <dbReference type="EMBL" id="TWR27443.1"/>
    </source>
</evidence>
<accession>A0A563U7Z1</accession>
<dbReference type="InterPro" id="IPR053145">
    <property type="entry name" value="AB_hydrolase_Est10"/>
</dbReference>
<dbReference type="RefSeq" id="WP_146382412.1">
    <property type="nucleotide sequence ID" value="NZ_VOEJ01000006.1"/>
</dbReference>
<keyword evidence="4" id="KW-0378">Hydrolase</keyword>
<dbReference type="PANTHER" id="PTHR43265">
    <property type="entry name" value="ESTERASE ESTD"/>
    <property type="match status" value="1"/>
</dbReference>
<evidence type="ECO:0000259" key="3">
    <source>
        <dbReference type="Pfam" id="PF13026"/>
    </source>
</evidence>
<dbReference type="AlphaFoldDB" id="A0A563U7Z1"/>
<dbReference type="Pfam" id="PF12146">
    <property type="entry name" value="Hydrolase_4"/>
    <property type="match status" value="1"/>
</dbReference>
<dbReference type="EMBL" id="VOEJ01000006">
    <property type="protein sequence ID" value="TWR27443.1"/>
    <property type="molecule type" value="Genomic_DNA"/>
</dbReference>
<dbReference type="Pfam" id="PF13026">
    <property type="entry name" value="DUF3887"/>
    <property type="match status" value="1"/>
</dbReference>
<dbReference type="Gene3D" id="3.10.450.590">
    <property type="match status" value="1"/>
</dbReference>
<comment type="caution">
    <text evidence="4">The sequence shown here is derived from an EMBL/GenBank/DDBJ whole genome shotgun (WGS) entry which is preliminary data.</text>
</comment>
<proteinExistence type="predicted"/>
<feature type="chain" id="PRO_5022164682" evidence="1">
    <location>
        <begin position="21"/>
        <end position="429"/>
    </location>
</feature>
<dbReference type="SUPFAM" id="SSF53474">
    <property type="entry name" value="alpha/beta-Hydrolases"/>
    <property type="match status" value="1"/>
</dbReference>
<feature type="domain" description="DUF3887" evidence="3">
    <location>
        <begin position="31"/>
        <end position="116"/>
    </location>
</feature>
<dbReference type="GO" id="GO:0052689">
    <property type="term" value="F:carboxylic ester hydrolase activity"/>
    <property type="evidence" value="ECO:0007669"/>
    <property type="project" value="TreeGrafter"/>
</dbReference>
<gene>
    <name evidence="4" type="ORF">FPZ43_13260</name>
</gene>
<dbReference type="Proteomes" id="UP000320042">
    <property type="component" value="Unassembled WGS sequence"/>
</dbReference>
<dbReference type="PANTHER" id="PTHR43265:SF1">
    <property type="entry name" value="ESTERASE ESTD"/>
    <property type="match status" value="1"/>
</dbReference>
<keyword evidence="5" id="KW-1185">Reference proteome</keyword>
<dbReference type="OrthoDB" id="9809549at2"/>
<protein>
    <submittedName>
        <fullName evidence="4">Alpha/beta fold hydrolase</fullName>
    </submittedName>
</protein>